<dbReference type="Pfam" id="PF13193">
    <property type="entry name" value="AMP-binding_C"/>
    <property type="match status" value="1"/>
</dbReference>
<name>A0A2T4DTG0_9BACT</name>
<evidence type="ECO:0000256" key="3">
    <source>
        <dbReference type="ARBA" id="ARBA00022450"/>
    </source>
</evidence>
<evidence type="ECO:0000256" key="5">
    <source>
        <dbReference type="ARBA" id="ARBA00022898"/>
    </source>
</evidence>
<dbReference type="PRINTS" id="PR00154">
    <property type="entry name" value="AMPBINDING"/>
</dbReference>
<comment type="caution">
    <text evidence="7">The sequence shown here is derived from an EMBL/GenBank/DDBJ whole genome shotgun (WGS) entry which is preliminary data.</text>
</comment>
<dbReference type="NCBIfam" id="TIGR01733">
    <property type="entry name" value="AA-adenyl-dom"/>
    <property type="match status" value="1"/>
</dbReference>
<dbReference type="InterPro" id="IPR042099">
    <property type="entry name" value="ANL_N_sf"/>
</dbReference>
<dbReference type="InterPro" id="IPR006162">
    <property type="entry name" value="Ppantetheine_attach_site"/>
</dbReference>
<dbReference type="InterPro" id="IPR015421">
    <property type="entry name" value="PyrdxlP-dep_Trfase_major"/>
</dbReference>
<dbReference type="Gene3D" id="3.90.1150.10">
    <property type="entry name" value="Aspartate Aminotransferase, domain 1"/>
    <property type="match status" value="1"/>
</dbReference>
<dbReference type="CDD" id="cd05930">
    <property type="entry name" value="A_NRPS"/>
    <property type="match status" value="1"/>
</dbReference>
<evidence type="ECO:0000313" key="7">
    <source>
        <dbReference type="EMBL" id="PTB97105.1"/>
    </source>
</evidence>
<dbReference type="InterPro" id="IPR020806">
    <property type="entry name" value="PKS_PP-bd"/>
</dbReference>
<keyword evidence="5" id="KW-0663">Pyridoxal phosphate</keyword>
<dbReference type="GO" id="GO:0005737">
    <property type="term" value="C:cytoplasm"/>
    <property type="evidence" value="ECO:0007669"/>
    <property type="project" value="TreeGrafter"/>
</dbReference>
<keyword evidence="4" id="KW-0597">Phosphoprotein</keyword>
<dbReference type="SUPFAM" id="SSF56801">
    <property type="entry name" value="Acetyl-CoA synthetase-like"/>
    <property type="match status" value="1"/>
</dbReference>
<dbReference type="PROSITE" id="PS00599">
    <property type="entry name" value="AA_TRANSFER_CLASS_2"/>
    <property type="match status" value="1"/>
</dbReference>
<sequence>MDKITYATRQNVKQNKQSEETICTLIDKQALQYPERTALIDGETEINYKYLMKRAGAIAGELLARGVKPGSLVGVCMGRKWELAATILGVLQAGCAYVPLDPAYPRERVNYMLKHSRAVAAIVDTESTAELCSGVNELIWLGDAISNETSDHTISPSGDDLAYVIYTSGSTGQPKGVAIEHRNVVTMIEAMDNILEEEDLQGMLAATSVCFDPSVMEILGTLSLGGTVVLANNMLDLPALTEAKLVKSCVVVPSAIQALLSSGWVPSGMRTIVFGSEALKKPLAERLFDLRTGVRVFNLYGPTEDTVFSTATEIFEDTPTITIGKSVPNSSSYILDASMNIVPDGVEGELYLAGNKLARGYLYDEARTNERFIVPDSNDAIPEERLYRTGDLCRRTENGDIEFLGRVDQQVKIKGFRIELEEIESVLESMKGIKAAAVAAVEGGSGQKVLVAYVVCQSKQITDEEVKAYLWERMPKYMVPHLIVHLEELPLLPNGKLDRNTLRNLKEVHDGKEPASGSNDIDQSGSLIQSLTESTKSQQATLLSIIQGEVASLLNIDKQQVLPNHSFTGLGLDSLTTLELSSRLSKILGRRLPVTAVMEYPSPSALANYIFQLMKGNTDHESAEQQSCKVVSDSLATFQTHIQSSHPTFQAAKVSAWSASDKSKLVQEVLHLVNDQRRNPYSKVLRTGSATRGMVADAYNDEEQEAIIWTTNLYLGLNRDEEVIREATKAVQEFGTGMGTSAAASGMTDHHLQFEKEFAELTGKPSACLFPTGYTANVGAVAGILGKNDVVIIDQLCHASIVDGARLCGATIRSFQHNNAVDLEAILKSEASPYRTMMVVLEGVYSMGEGAAPVAEIVHTAKKYDALVLVDEAHSFGFYGDRGAGICAAQGITEKVDFIMTTLSKALGSLGGVVAASQEHVDLMKSSSRAYIFQASISPADMAAALTSLRRLRSDDNLRQRLWDTTRYMRQQFTEAGYDLGTGDGPIVTPHFSSKDKLYAIVQSMYKRGIQTSAVTYPIVESGRGRLRLICSAAHTKEDVDKTLAALIEAEREVDELLAAIPAGAEGSVAKQSDLEDWAYSFSVYLKEWVDKSQQPTPDLVISVRISEQENPVMIVVNRGEVMLKTEEVTGLPVCSLLLKDNEALSAFRASNVQGLLQSIGKGTCILNGQVEPFVWFIGRMVEQQRGVKKAEGEKLFA</sequence>
<reference evidence="7 8" key="1">
    <citation type="submission" date="2018-03" db="EMBL/GenBank/DDBJ databases">
        <title>Cross-interface Injection: A General Nanoliter Liquid Handling Method Applied to Single Cells Genome Amplification Automated Nanoliter Liquid Handling Applied to Single Cell Multiple Displacement Amplification.</title>
        <authorList>
            <person name="Yun J."/>
            <person name="Xu P."/>
            <person name="Xu J."/>
            <person name="Dai X."/>
            <person name="Wang Y."/>
            <person name="Zheng X."/>
            <person name="Cao C."/>
            <person name="Yi Q."/>
            <person name="Zhu Y."/>
            <person name="Wang L."/>
            <person name="Dong Z."/>
            <person name="Huang Y."/>
            <person name="Huang L."/>
            <person name="Du W."/>
        </authorList>
    </citation>
    <scope>NUCLEOTIDE SEQUENCE [LARGE SCALE GENOMIC DNA]</scope>
    <source>
        <strain evidence="7 8">Z-D1-2</strain>
    </source>
</reference>
<dbReference type="EMBL" id="PYVU01000024">
    <property type="protein sequence ID" value="PTB97105.1"/>
    <property type="molecule type" value="Genomic_DNA"/>
</dbReference>
<dbReference type="PROSITE" id="PS00012">
    <property type="entry name" value="PHOSPHOPANTETHEINE"/>
    <property type="match status" value="1"/>
</dbReference>
<dbReference type="InterPro" id="IPR000873">
    <property type="entry name" value="AMP-dep_synth/lig_dom"/>
</dbReference>
<dbReference type="SUPFAM" id="SSF53383">
    <property type="entry name" value="PLP-dependent transferases"/>
    <property type="match status" value="1"/>
</dbReference>
<dbReference type="Gene3D" id="3.40.640.10">
    <property type="entry name" value="Type I PLP-dependent aspartate aminotransferase-like (Major domain)"/>
    <property type="match status" value="1"/>
</dbReference>
<evidence type="ECO:0000256" key="1">
    <source>
        <dbReference type="ARBA" id="ARBA00001933"/>
    </source>
</evidence>
<dbReference type="Gene3D" id="1.10.1200.10">
    <property type="entry name" value="ACP-like"/>
    <property type="match status" value="1"/>
</dbReference>
<dbReference type="Pfam" id="PF00501">
    <property type="entry name" value="AMP-binding"/>
    <property type="match status" value="1"/>
</dbReference>
<organism evidence="7 8">
    <name type="scientific">Marivirga lumbricoides</name>
    <dbReference type="NCBI Taxonomy" id="1046115"/>
    <lineage>
        <taxon>Bacteria</taxon>
        <taxon>Pseudomonadati</taxon>
        <taxon>Bacteroidota</taxon>
        <taxon>Cytophagia</taxon>
        <taxon>Cytophagales</taxon>
        <taxon>Marivirgaceae</taxon>
        <taxon>Marivirga</taxon>
    </lineage>
</organism>
<dbReference type="PANTHER" id="PTHR45527">
    <property type="entry name" value="NONRIBOSOMAL PEPTIDE SYNTHETASE"/>
    <property type="match status" value="1"/>
</dbReference>
<feature type="domain" description="Carrier" evidence="6">
    <location>
        <begin position="537"/>
        <end position="614"/>
    </location>
</feature>
<comment type="cofactor">
    <cofactor evidence="1">
        <name>pyridoxal 5'-phosphate</name>
        <dbReference type="ChEBI" id="CHEBI:597326"/>
    </cofactor>
</comment>
<evidence type="ECO:0000256" key="4">
    <source>
        <dbReference type="ARBA" id="ARBA00022553"/>
    </source>
</evidence>
<dbReference type="GO" id="GO:0043041">
    <property type="term" value="P:amino acid activation for nonribosomal peptide biosynthetic process"/>
    <property type="evidence" value="ECO:0007669"/>
    <property type="project" value="TreeGrafter"/>
</dbReference>
<comment type="pathway">
    <text evidence="2">Lipid metabolism.</text>
</comment>
<dbReference type="SMART" id="SM01294">
    <property type="entry name" value="PKS_PP_betabranch"/>
    <property type="match status" value="1"/>
</dbReference>
<evidence type="ECO:0000313" key="8">
    <source>
        <dbReference type="Proteomes" id="UP000240608"/>
    </source>
</evidence>
<gene>
    <name evidence="7" type="ORF">C9994_04360</name>
</gene>
<dbReference type="InterPro" id="IPR010071">
    <property type="entry name" value="AA_adenyl_dom"/>
</dbReference>
<dbReference type="Proteomes" id="UP000240608">
    <property type="component" value="Unassembled WGS sequence"/>
</dbReference>
<keyword evidence="3" id="KW-0596">Phosphopantetheine</keyword>
<dbReference type="InterPro" id="IPR036736">
    <property type="entry name" value="ACP-like_sf"/>
</dbReference>
<evidence type="ECO:0000259" key="6">
    <source>
        <dbReference type="PROSITE" id="PS50075"/>
    </source>
</evidence>
<dbReference type="InterPro" id="IPR020459">
    <property type="entry name" value="AMP-binding"/>
</dbReference>
<dbReference type="SMART" id="SM00823">
    <property type="entry name" value="PKS_PP"/>
    <property type="match status" value="1"/>
</dbReference>
<protein>
    <recommendedName>
        <fullName evidence="6">Carrier domain-containing protein</fullName>
    </recommendedName>
</protein>
<dbReference type="InterPro" id="IPR009081">
    <property type="entry name" value="PP-bd_ACP"/>
</dbReference>
<dbReference type="Gene3D" id="3.30.300.30">
    <property type="match status" value="1"/>
</dbReference>
<dbReference type="InterPro" id="IPR001917">
    <property type="entry name" value="Aminotrans_II_pyridoxalP_BS"/>
</dbReference>
<dbReference type="InterPro" id="IPR015424">
    <property type="entry name" value="PyrdxlP-dep_Trfase"/>
</dbReference>
<dbReference type="PROSITE" id="PS00455">
    <property type="entry name" value="AMP_BINDING"/>
    <property type="match status" value="1"/>
</dbReference>
<dbReference type="InterPro" id="IPR015422">
    <property type="entry name" value="PyrdxlP-dep_Trfase_small"/>
</dbReference>
<dbReference type="GO" id="GO:0016740">
    <property type="term" value="F:transferase activity"/>
    <property type="evidence" value="ECO:0007669"/>
    <property type="project" value="InterPro"/>
</dbReference>
<dbReference type="Gene3D" id="3.40.50.12780">
    <property type="entry name" value="N-terminal domain of ligase-like"/>
    <property type="match status" value="1"/>
</dbReference>
<dbReference type="FunFam" id="3.40.50.980:FF:000001">
    <property type="entry name" value="Non-ribosomal peptide synthetase"/>
    <property type="match status" value="1"/>
</dbReference>
<dbReference type="Pfam" id="PF00550">
    <property type="entry name" value="PP-binding"/>
    <property type="match status" value="1"/>
</dbReference>
<dbReference type="AlphaFoldDB" id="A0A2T4DTG0"/>
<dbReference type="GO" id="GO:0044550">
    <property type="term" value="P:secondary metabolite biosynthetic process"/>
    <property type="evidence" value="ECO:0007669"/>
    <property type="project" value="TreeGrafter"/>
</dbReference>
<dbReference type="PROSITE" id="PS50075">
    <property type="entry name" value="CARRIER"/>
    <property type="match status" value="1"/>
</dbReference>
<dbReference type="GO" id="GO:0031177">
    <property type="term" value="F:phosphopantetheine binding"/>
    <property type="evidence" value="ECO:0007669"/>
    <property type="project" value="InterPro"/>
</dbReference>
<dbReference type="InterPro" id="IPR004839">
    <property type="entry name" value="Aminotransferase_I/II_large"/>
</dbReference>
<proteinExistence type="predicted"/>
<accession>A0A2T4DTG0</accession>
<dbReference type="InterPro" id="IPR025110">
    <property type="entry name" value="AMP-bd_C"/>
</dbReference>
<dbReference type="GO" id="GO:0030170">
    <property type="term" value="F:pyridoxal phosphate binding"/>
    <property type="evidence" value="ECO:0007669"/>
    <property type="project" value="InterPro"/>
</dbReference>
<dbReference type="PANTHER" id="PTHR45527:SF1">
    <property type="entry name" value="FATTY ACID SYNTHASE"/>
    <property type="match status" value="1"/>
</dbReference>
<dbReference type="InterPro" id="IPR020845">
    <property type="entry name" value="AMP-binding_CS"/>
</dbReference>
<dbReference type="InterPro" id="IPR045851">
    <property type="entry name" value="AMP-bd_C_sf"/>
</dbReference>
<evidence type="ECO:0000256" key="2">
    <source>
        <dbReference type="ARBA" id="ARBA00005189"/>
    </source>
</evidence>
<dbReference type="SUPFAM" id="SSF47336">
    <property type="entry name" value="ACP-like"/>
    <property type="match status" value="1"/>
</dbReference>
<dbReference type="Pfam" id="PF00155">
    <property type="entry name" value="Aminotran_1_2"/>
    <property type="match status" value="1"/>
</dbReference>